<dbReference type="InterPro" id="IPR020846">
    <property type="entry name" value="MFS_dom"/>
</dbReference>
<keyword evidence="5 7" id="KW-0472">Membrane</keyword>
<dbReference type="PANTHER" id="PTHR23501:SF198">
    <property type="entry name" value="AZOLE RESISTANCE PROTEIN 1-RELATED"/>
    <property type="match status" value="1"/>
</dbReference>
<feature type="transmembrane region" description="Helical" evidence="7">
    <location>
        <begin position="472"/>
        <end position="491"/>
    </location>
</feature>
<evidence type="ECO:0000256" key="5">
    <source>
        <dbReference type="ARBA" id="ARBA00023136"/>
    </source>
</evidence>
<comment type="subcellular location">
    <subcellularLocation>
        <location evidence="1">Membrane</location>
        <topology evidence="1">Multi-pass membrane protein</topology>
    </subcellularLocation>
</comment>
<feature type="transmembrane region" description="Helical" evidence="7">
    <location>
        <begin position="229"/>
        <end position="252"/>
    </location>
</feature>
<dbReference type="PANTHER" id="PTHR23501">
    <property type="entry name" value="MAJOR FACILITATOR SUPERFAMILY"/>
    <property type="match status" value="1"/>
</dbReference>
<keyword evidence="4 7" id="KW-1133">Transmembrane helix</keyword>
<dbReference type="Gene3D" id="1.20.1250.20">
    <property type="entry name" value="MFS general substrate transporter like domains"/>
    <property type="match status" value="1"/>
</dbReference>
<evidence type="ECO:0000256" key="7">
    <source>
        <dbReference type="SAM" id="Phobius"/>
    </source>
</evidence>
<feature type="transmembrane region" description="Helical" evidence="7">
    <location>
        <begin position="303"/>
        <end position="323"/>
    </location>
</feature>
<dbReference type="Proteomes" id="UP001175261">
    <property type="component" value="Unassembled WGS sequence"/>
</dbReference>
<evidence type="ECO:0000259" key="8">
    <source>
        <dbReference type="PROSITE" id="PS50850"/>
    </source>
</evidence>
<sequence>MAASIPDQRSGRLSADKTEVPSGRATPIDAEKHPESTAQVAPTDSKIEKPADAQATAAEDGEDTSDYPTGLKLALIITSLCIAVFLVALDQTIIAPALGAITGHFRSVKDIGWYGSAYLLTTTALQPMYGAVYKLFNVKIAYLTAIFIFEVGSLICGVAPSSTTFIVGRAIAGIGTAGLFSGSIVILSLIMPLKKRPLAFGFIGGMWGIASVAGPLLGGAFTDHATWRWCFYVNLPIGGVAMGIVLLFLHVNRNTQDTINMTFLERAKQLDILGASMFIPGVICLLLALQWGGAEYAWSNSRIIGLFVGFGLLIIVFIGIQLWKGDQGTLPPRLFKNRFVLSAMLFCFGFGAGFFSLIYYLSLYFQAIQGVSAVQAGIKILPLLISTIVCSIATGGIITAIGYYQPVAMFCMLLYTVGAGMITTLDVDSPMREWFGYQVLAGLGIGAGFQIGVLVIQTVLPQQWVPVGSASVQFFQAFGGAIFVGVSQTLFQNGLIDKIVEANLGIDPKIFINSGASEVRSTLEQMGRADAIPKVLEAYMSGLRDTFYVTLACAAFAFLMTFGIGWKSVKVGPDGQKKASGETAAVAV</sequence>
<name>A0AA39L659_SARSR</name>
<evidence type="ECO:0000313" key="9">
    <source>
        <dbReference type="EMBL" id="KAK0385415.1"/>
    </source>
</evidence>
<feature type="transmembrane region" description="Helical" evidence="7">
    <location>
        <begin position="197"/>
        <end position="217"/>
    </location>
</feature>
<feature type="domain" description="Major facilitator superfamily (MFS) profile" evidence="8">
    <location>
        <begin position="76"/>
        <end position="569"/>
    </location>
</feature>
<keyword evidence="10" id="KW-1185">Reference proteome</keyword>
<dbReference type="PRINTS" id="PR01036">
    <property type="entry name" value="TCRTETB"/>
</dbReference>
<evidence type="ECO:0000256" key="4">
    <source>
        <dbReference type="ARBA" id="ARBA00022989"/>
    </source>
</evidence>
<keyword evidence="2" id="KW-0813">Transport</keyword>
<dbReference type="AlphaFoldDB" id="A0AA39L659"/>
<feature type="transmembrane region" description="Helical" evidence="7">
    <location>
        <begin position="343"/>
        <end position="368"/>
    </location>
</feature>
<feature type="transmembrane region" description="Helical" evidence="7">
    <location>
        <begin position="111"/>
        <end position="128"/>
    </location>
</feature>
<evidence type="ECO:0000256" key="3">
    <source>
        <dbReference type="ARBA" id="ARBA00022692"/>
    </source>
</evidence>
<dbReference type="FunFam" id="1.20.1720.10:FF:000012">
    <property type="entry name" value="MFS toxin efflux pump (AflT)"/>
    <property type="match status" value="1"/>
</dbReference>
<keyword evidence="3 7" id="KW-0812">Transmembrane</keyword>
<feature type="region of interest" description="Disordered" evidence="6">
    <location>
        <begin position="1"/>
        <end position="65"/>
    </location>
</feature>
<dbReference type="PROSITE" id="PS50850">
    <property type="entry name" value="MFS"/>
    <property type="match status" value="1"/>
</dbReference>
<feature type="transmembrane region" description="Helical" evidence="7">
    <location>
        <begin position="547"/>
        <end position="566"/>
    </location>
</feature>
<accession>A0AA39L659</accession>
<dbReference type="Gene3D" id="1.20.1720.10">
    <property type="entry name" value="Multidrug resistance protein D"/>
    <property type="match status" value="1"/>
</dbReference>
<feature type="transmembrane region" description="Helical" evidence="7">
    <location>
        <begin position="380"/>
        <end position="401"/>
    </location>
</feature>
<dbReference type="CDD" id="cd17502">
    <property type="entry name" value="MFS_Azr1_MDR_like"/>
    <property type="match status" value="1"/>
</dbReference>
<feature type="transmembrane region" description="Helical" evidence="7">
    <location>
        <begin position="272"/>
        <end position="291"/>
    </location>
</feature>
<feature type="transmembrane region" description="Helical" evidence="7">
    <location>
        <begin position="171"/>
        <end position="191"/>
    </location>
</feature>
<proteinExistence type="predicted"/>
<dbReference type="Pfam" id="PF07690">
    <property type="entry name" value="MFS_1"/>
    <property type="match status" value="1"/>
</dbReference>
<protein>
    <recommendedName>
        <fullName evidence="8">Major facilitator superfamily (MFS) profile domain-containing protein</fullName>
    </recommendedName>
</protein>
<dbReference type="EMBL" id="JAPDFR010000007">
    <property type="protein sequence ID" value="KAK0385415.1"/>
    <property type="molecule type" value="Genomic_DNA"/>
</dbReference>
<evidence type="ECO:0000256" key="6">
    <source>
        <dbReference type="SAM" id="MobiDB-lite"/>
    </source>
</evidence>
<organism evidence="9 10">
    <name type="scientific">Sarocladium strictum</name>
    <name type="common">Black bundle disease fungus</name>
    <name type="synonym">Acremonium strictum</name>
    <dbReference type="NCBI Taxonomy" id="5046"/>
    <lineage>
        <taxon>Eukaryota</taxon>
        <taxon>Fungi</taxon>
        <taxon>Dikarya</taxon>
        <taxon>Ascomycota</taxon>
        <taxon>Pezizomycotina</taxon>
        <taxon>Sordariomycetes</taxon>
        <taxon>Hypocreomycetidae</taxon>
        <taxon>Hypocreales</taxon>
        <taxon>Sarocladiaceae</taxon>
        <taxon>Sarocladium</taxon>
    </lineage>
</organism>
<dbReference type="InterPro" id="IPR011701">
    <property type="entry name" value="MFS"/>
</dbReference>
<feature type="transmembrane region" description="Helical" evidence="7">
    <location>
        <begin position="439"/>
        <end position="460"/>
    </location>
</feature>
<feature type="transmembrane region" description="Helical" evidence="7">
    <location>
        <begin position="73"/>
        <end position="99"/>
    </location>
</feature>
<evidence type="ECO:0000313" key="10">
    <source>
        <dbReference type="Proteomes" id="UP001175261"/>
    </source>
</evidence>
<dbReference type="InterPro" id="IPR036259">
    <property type="entry name" value="MFS_trans_sf"/>
</dbReference>
<dbReference type="GO" id="GO:0022857">
    <property type="term" value="F:transmembrane transporter activity"/>
    <property type="evidence" value="ECO:0007669"/>
    <property type="project" value="InterPro"/>
</dbReference>
<feature type="transmembrane region" description="Helical" evidence="7">
    <location>
        <begin position="407"/>
        <end position="427"/>
    </location>
</feature>
<dbReference type="GO" id="GO:0005886">
    <property type="term" value="C:plasma membrane"/>
    <property type="evidence" value="ECO:0007669"/>
    <property type="project" value="TreeGrafter"/>
</dbReference>
<feature type="transmembrane region" description="Helical" evidence="7">
    <location>
        <begin position="140"/>
        <end position="159"/>
    </location>
</feature>
<evidence type="ECO:0000256" key="1">
    <source>
        <dbReference type="ARBA" id="ARBA00004141"/>
    </source>
</evidence>
<dbReference type="SUPFAM" id="SSF103473">
    <property type="entry name" value="MFS general substrate transporter"/>
    <property type="match status" value="1"/>
</dbReference>
<gene>
    <name evidence="9" type="ORF">NLU13_7891</name>
</gene>
<comment type="caution">
    <text evidence="9">The sequence shown here is derived from an EMBL/GenBank/DDBJ whole genome shotgun (WGS) entry which is preliminary data.</text>
</comment>
<dbReference type="FunFam" id="1.20.1250.20:FF:000196">
    <property type="entry name" value="MFS toxin efflux pump (AflT)"/>
    <property type="match status" value="1"/>
</dbReference>
<evidence type="ECO:0000256" key="2">
    <source>
        <dbReference type="ARBA" id="ARBA00022448"/>
    </source>
</evidence>
<reference evidence="9" key="1">
    <citation type="submission" date="2022-10" db="EMBL/GenBank/DDBJ databases">
        <title>Determination and structural analysis of whole genome sequence of Sarocladium strictum F4-1.</title>
        <authorList>
            <person name="Hu L."/>
            <person name="Jiang Y."/>
        </authorList>
    </citation>
    <scope>NUCLEOTIDE SEQUENCE</scope>
    <source>
        <strain evidence="9">F4-1</strain>
    </source>
</reference>